<dbReference type="STRING" id="519424.AZF04_06780"/>
<keyword evidence="3 6" id="KW-0812">Transmembrane</keyword>
<dbReference type="OrthoDB" id="2355635at2"/>
<evidence type="ECO:0000256" key="5">
    <source>
        <dbReference type="ARBA" id="ARBA00023136"/>
    </source>
</evidence>
<evidence type="ECO:0000313" key="7">
    <source>
        <dbReference type="EMBL" id="KYG29224.1"/>
    </source>
</evidence>
<keyword evidence="2" id="KW-1003">Cell membrane</keyword>
<feature type="transmembrane region" description="Helical" evidence="6">
    <location>
        <begin position="12"/>
        <end position="29"/>
    </location>
</feature>
<dbReference type="PANTHER" id="PTHR40035:SF1">
    <property type="entry name" value="ATP SYNTHASE PROTEIN I"/>
    <property type="match status" value="1"/>
</dbReference>
<dbReference type="AlphaFoldDB" id="A0A162DCY4"/>
<keyword evidence="5 6" id="KW-0472">Membrane</keyword>
<protein>
    <recommendedName>
        <fullName evidence="9">ATP synthase I</fullName>
    </recommendedName>
</protein>
<dbReference type="InterPro" id="IPR039072">
    <property type="entry name" value="ATP_synth_I_Bacilli"/>
</dbReference>
<feature type="transmembrane region" description="Helical" evidence="6">
    <location>
        <begin position="35"/>
        <end position="53"/>
    </location>
</feature>
<gene>
    <name evidence="7" type="ORF">AZF04_06780</name>
</gene>
<organism evidence="7 8">
    <name type="scientific">Alkalihalobacillus trypoxylicola</name>
    <dbReference type="NCBI Taxonomy" id="519424"/>
    <lineage>
        <taxon>Bacteria</taxon>
        <taxon>Bacillati</taxon>
        <taxon>Bacillota</taxon>
        <taxon>Bacilli</taxon>
        <taxon>Bacillales</taxon>
        <taxon>Bacillaceae</taxon>
        <taxon>Alkalihalobacillus</taxon>
    </lineage>
</organism>
<dbReference type="GO" id="GO:0005886">
    <property type="term" value="C:plasma membrane"/>
    <property type="evidence" value="ECO:0007669"/>
    <property type="project" value="UniProtKB-SubCell"/>
</dbReference>
<accession>A0A162DCY4</accession>
<keyword evidence="4 6" id="KW-1133">Transmembrane helix</keyword>
<evidence type="ECO:0000256" key="3">
    <source>
        <dbReference type="ARBA" id="ARBA00022692"/>
    </source>
</evidence>
<dbReference type="RefSeq" id="WP_045483321.1">
    <property type="nucleotide sequence ID" value="NZ_LTAO01000023.1"/>
</dbReference>
<evidence type="ECO:0000256" key="6">
    <source>
        <dbReference type="SAM" id="Phobius"/>
    </source>
</evidence>
<sequence length="130" mass="14599">MISFRSKMKQYTVIFLMAMVGFAVCYLVTPVPEIFLGLSLGFLVSYLNLLTIFQKTSLIGRITDKSFQGGQLQVLFAGLTYLIRISLIILALYIALQFPDEVNLYSVIAGISLIYVIIFVDTLTQSGRKR</sequence>
<dbReference type="Proteomes" id="UP000075806">
    <property type="component" value="Unassembled WGS sequence"/>
</dbReference>
<reference evidence="7" key="1">
    <citation type="submission" date="2016-02" db="EMBL/GenBank/DDBJ databases">
        <title>Genome sequence of Bacillus trypoxylicola KCTC 13244(T).</title>
        <authorList>
            <person name="Jeong H."/>
            <person name="Park S.-H."/>
            <person name="Choi S.-K."/>
        </authorList>
    </citation>
    <scope>NUCLEOTIDE SEQUENCE [LARGE SCALE GENOMIC DNA]</scope>
    <source>
        <strain evidence="7">KCTC 13244</strain>
    </source>
</reference>
<dbReference type="PANTHER" id="PTHR40035">
    <property type="entry name" value="ATP SYNTHASE PROTEIN I"/>
    <property type="match status" value="1"/>
</dbReference>
<evidence type="ECO:0000256" key="2">
    <source>
        <dbReference type="ARBA" id="ARBA00022475"/>
    </source>
</evidence>
<dbReference type="Pfam" id="PF03899">
    <property type="entry name" value="ATP-synt_I"/>
    <property type="match status" value="1"/>
</dbReference>
<comment type="subcellular location">
    <subcellularLocation>
        <location evidence="1">Cell membrane</location>
        <topology evidence="1">Multi-pass membrane protein</topology>
    </subcellularLocation>
</comment>
<feature type="transmembrane region" description="Helical" evidence="6">
    <location>
        <begin position="102"/>
        <end position="120"/>
    </location>
</feature>
<evidence type="ECO:0008006" key="9">
    <source>
        <dbReference type="Google" id="ProtNLM"/>
    </source>
</evidence>
<feature type="transmembrane region" description="Helical" evidence="6">
    <location>
        <begin position="74"/>
        <end position="96"/>
    </location>
</feature>
<name>A0A162DCY4_9BACI</name>
<proteinExistence type="predicted"/>
<comment type="caution">
    <text evidence="7">The sequence shown here is derived from an EMBL/GenBank/DDBJ whole genome shotgun (WGS) entry which is preliminary data.</text>
</comment>
<keyword evidence="8" id="KW-1185">Reference proteome</keyword>
<evidence type="ECO:0000256" key="1">
    <source>
        <dbReference type="ARBA" id="ARBA00004651"/>
    </source>
</evidence>
<evidence type="ECO:0000313" key="8">
    <source>
        <dbReference type="Proteomes" id="UP000075806"/>
    </source>
</evidence>
<dbReference type="InterPro" id="IPR005598">
    <property type="entry name" value="ATP_synth_I"/>
</dbReference>
<evidence type="ECO:0000256" key="4">
    <source>
        <dbReference type="ARBA" id="ARBA00022989"/>
    </source>
</evidence>
<dbReference type="EMBL" id="LTAO01000023">
    <property type="protein sequence ID" value="KYG29224.1"/>
    <property type="molecule type" value="Genomic_DNA"/>
</dbReference>